<evidence type="ECO:0000313" key="3">
    <source>
        <dbReference type="Proteomes" id="UP001596003"/>
    </source>
</evidence>
<dbReference type="RefSeq" id="WP_379795561.1">
    <property type="nucleotide sequence ID" value="NZ_JBHSFY010000002.1"/>
</dbReference>
<dbReference type="Proteomes" id="UP001596003">
    <property type="component" value="Unassembled WGS sequence"/>
</dbReference>
<gene>
    <name evidence="2" type="ORF">ACFO3N_04560</name>
</gene>
<feature type="signal peptide" evidence="1">
    <location>
        <begin position="1"/>
        <end position="24"/>
    </location>
</feature>
<dbReference type="PROSITE" id="PS51257">
    <property type="entry name" value="PROKAR_LIPOPROTEIN"/>
    <property type="match status" value="1"/>
</dbReference>
<organism evidence="2 3">
    <name type="scientific">Flavobacterium chungangensis</name>
    <dbReference type="NCBI Taxonomy" id="2708132"/>
    <lineage>
        <taxon>Bacteria</taxon>
        <taxon>Pseudomonadati</taxon>
        <taxon>Bacteroidota</taxon>
        <taxon>Flavobacteriia</taxon>
        <taxon>Flavobacteriales</taxon>
        <taxon>Flavobacteriaceae</taxon>
        <taxon>Flavobacterium</taxon>
    </lineage>
</organism>
<name>A0ABV8Z8K7_9FLAO</name>
<keyword evidence="1" id="KW-0732">Signal</keyword>
<sequence length="173" mass="19779">MMRFGIYITAFLFIITSSCGSSNAADFKELTNQWERRAFEITIGKEGPGEKKLNCLVKEDYKGALVAVDQQRKEFDLLIDDIKKLSTEGIPKGESLKNASLEYYKSLKELHLFDQKEIEQQEILRTLKNNKLNAGLNNLMTLARQKKMLYTAVYEKEALLHTATENFNAVNGF</sequence>
<accession>A0ABV8Z8K7</accession>
<feature type="chain" id="PRO_5045062546" description="Gliding motility-associated protein GldM N-terminal domain-containing protein" evidence="1">
    <location>
        <begin position="25"/>
        <end position="173"/>
    </location>
</feature>
<evidence type="ECO:0000256" key="1">
    <source>
        <dbReference type="SAM" id="SignalP"/>
    </source>
</evidence>
<comment type="caution">
    <text evidence="2">The sequence shown here is derived from an EMBL/GenBank/DDBJ whole genome shotgun (WGS) entry which is preliminary data.</text>
</comment>
<proteinExistence type="predicted"/>
<keyword evidence="3" id="KW-1185">Reference proteome</keyword>
<reference evidence="3" key="1">
    <citation type="journal article" date="2019" name="Int. J. Syst. Evol. Microbiol.">
        <title>The Global Catalogue of Microorganisms (GCM) 10K type strain sequencing project: providing services to taxonomists for standard genome sequencing and annotation.</title>
        <authorList>
            <consortium name="The Broad Institute Genomics Platform"/>
            <consortium name="The Broad Institute Genome Sequencing Center for Infectious Disease"/>
            <person name="Wu L."/>
            <person name="Ma J."/>
        </authorList>
    </citation>
    <scope>NUCLEOTIDE SEQUENCE [LARGE SCALE GENOMIC DNA]</scope>
    <source>
        <strain evidence="3">NBRC 103627</strain>
    </source>
</reference>
<dbReference type="EMBL" id="JBHSFY010000002">
    <property type="protein sequence ID" value="MFC4476327.1"/>
    <property type="molecule type" value="Genomic_DNA"/>
</dbReference>
<protein>
    <recommendedName>
        <fullName evidence="4">Gliding motility-associated protein GldM N-terminal domain-containing protein</fullName>
    </recommendedName>
</protein>
<evidence type="ECO:0008006" key="4">
    <source>
        <dbReference type="Google" id="ProtNLM"/>
    </source>
</evidence>
<evidence type="ECO:0000313" key="2">
    <source>
        <dbReference type="EMBL" id="MFC4476327.1"/>
    </source>
</evidence>